<comment type="caution">
    <text evidence="3">The sequence shown here is derived from an EMBL/GenBank/DDBJ whole genome shotgun (WGS) entry which is preliminary data.</text>
</comment>
<dbReference type="Pfam" id="PF00288">
    <property type="entry name" value="GHMP_kinases_N"/>
    <property type="match status" value="1"/>
</dbReference>
<name>A0A1F5Z0L5_9BACT</name>
<dbReference type="GO" id="GO:0005524">
    <property type="term" value="F:ATP binding"/>
    <property type="evidence" value="ECO:0007669"/>
    <property type="project" value="InterPro"/>
</dbReference>
<organism evidence="3 4">
    <name type="scientific">Candidatus Gottesmanbacteria bacterium RIFCSPHIGHO2_01_FULL_40_15</name>
    <dbReference type="NCBI Taxonomy" id="1798376"/>
    <lineage>
        <taxon>Bacteria</taxon>
        <taxon>Candidatus Gottesmaniibacteriota</taxon>
    </lineage>
</organism>
<sequence>MKKVTVKIPCAVSFIFKAFLPPIKIEQQNLLALYGSTGVGCTINKFVYAEASPANTTQVTFNKKVLKLPTIEKALKMADIGGIKLKLKSDLPLSCGFGISGAATLASIISGNRLYGNRKKSAELIRIAHNAEILAGTGLGTVVTQTTGGFLLKTKPGIPAEYKSFSFVGRIIYAYVFGPIATPKILSDSEKISNINKNADRAISEIVKIGNPGLSDILEISYNFCRNTNLLNNTSAGILIEKIRKKGGLATMAILGDVVLSDMKISDNKSKIYRLKIVNEKAEII</sequence>
<dbReference type="PANTHER" id="PTHR42282">
    <property type="entry name" value="PANTOATE KINASE-RELATED"/>
    <property type="match status" value="1"/>
</dbReference>
<dbReference type="AlphaFoldDB" id="A0A1F5Z0L5"/>
<gene>
    <name evidence="3" type="ORF">A2777_02555</name>
</gene>
<dbReference type="InterPro" id="IPR006204">
    <property type="entry name" value="GHMP_kinase_N_dom"/>
</dbReference>
<feature type="domain" description="GHMP kinase N-terminal" evidence="2">
    <location>
        <begin position="73"/>
        <end position="142"/>
    </location>
</feature>
<proteinExistence type="predicted"/>
<evidence type="ECO:0000259" key="2">
    <source>
        <dbReference type="Pfam" id="PF00288"/>
    </source>
</evidence>
<dbReference type="InterPro" id="IPR020568">
    <property type="entry name" value="Ribosomal_Su5_D2-typ_SF"/>
</dbReference>
<dbReference type="InterPro" id="IPR012043">
    <property type="entry name" value="PoK"/>
</dbReference>
<evidence type="ECO:0000256" key="1">
    <source>
        <dbReference type="ARBA" id="ARBA00022777"/>
    </source>
</evidence>
<dbReference type="Gene3D" id="3.30.230.10">
    <property type="match status" value="1"/>
</dbReference>
<dbReference type="InterPro" id="IPR014721">
    <property type="entry name" value="Ribsml_uS5_D2-typ_fold_subgr"/>
</dbReference>
<dbReference type="SUPFAM" id="SSF54211">
    <property type="entry name" value="Ribosomal protein S5 domain 2-like"/>
    <property type="match status" value="1"/>
</dbReference>
<evidence type="ECO:0000313" key="4">
    <source>
        <dbReference type="Proteomes" id="UP000177354"/>
    </source>
</evidence>
<accession>A0A1F5Z0L5</accession>
<dbReference type="GO" id="GO:0016301">
    <property type="term" value="F:kinase activity"/>
    <property type="evidence" value="ECO:0007669"/>
    <property type="project" value="UniProtKB-KW"/>
</dbReference>
<dbReference type="Proteomes" id="UP000177354">
    <property type="component" value="Unassembled WGS sequence"/>
</dbReference>
<protein>
    <recommendedName>
        <fullName evidence="2">GHMP kinase N-terminal domain-containing protein</fullName>
    </recommendedName>
</protein>
<keyword evidence="1" id="KW-0418">Kinase</keyword>
<dbReference type="PANTHER" id="PTHR42282:SF1">
    <property type="entry name" value="PANTOATE KINASE"/>
    <property type="match status" value="1"/>
</dbReference>
<dbReference type="EMBL" id="MFJF01000020">
    <property type="protein sequence ID" value="OGG05998.1"/>
    <property type="molecule type" value="Genomic_DNA"/>
</dbReference>
<keyword evidence="1" id="KW-0808">Transferase</keyword>
<reference evidence="3 4" key="1">
    <citation type="journal article" date="2016" name="Nat. Commun.">
        <title>Thousands of microbial genomes shed light on interconnected biogeochemical processes in an aquifer system.</title>
        <authorList>
            <person name="Anantharaman K."/>
            <person name="Brown C.T."/>
            <person name="Hug L.A."/>
            <person name="Sharon I."/>
            <person name="Castelle C.J."/>
            <person name="Probst A.J."/>
            <person name="Thomas B.C."/>
            <person name="Singh A."/>
            <person name="Wilkins M.J."/>
            <person name="Karaoz U."/>
            <person name="Brodie E.L."/>
            <person name="Williams K.H."/>
            <person name="Hubbard S.S."/>
            <person name="Banfield J.F."/>
        </authorList>
    </citation>
    <scope>NUCLEOTIDE SEQUENCE [LARGE SCALE GENOMIC DNA]</scope>
</reference>
<evidence type="ECO:0000313" key="3">
    <source>
        <dbReference type="EMBL" id="OGG05998.1"/>
    </source>
</evidence>